<proteinExistence type="predicted"/>
<dbReference type="EMBL" id="JANBPW010006103">
    <property type="protein sequence ID" value="KAJ1931245.1"/>
    <property type="molecule type" value="Genomic_DNA"/>
</dbReference>
<protein>
    <submittedName>
        <fullName evidence="1">Uncharacterized protein</fullName>
    </submittedName>
</protein>
<dbReference type="Proteomes" id="UP001150603">
    <property type="component" value="Unassembled WGS sequence"/>
</dbReference>
<comment type="caution">
    <text evidence="1">The sequence shown here is derived from an EMBL/GenBank/DDBJ whole genome shotgun (WGS) entry which is preliminary data.</text>
</comment>
<name>A0ACC1IYU7_9FUNG</name>
<organism evidence="1 2">
    <name type="scientific">Linderina macrospora</name>
    <dbReference type="NCBI Taxonomy" id="4868"/>
    <lineage>
        <taxon>Eukaryota</taxon>
        <taxon>Fungi</taxon>
        <taxon>Fungi incertae sedis</taxon>
        <taxon>Zoopagomycota</taxon>
        <taxon>Kickxellomycotina</taxon>
        <taxon>Kickxellomycetes</taxon>
        <taxon>Kickxellales</taxon>
        <taxon>Kickxellaceae</taxon>
        <taxon>Linderina</taxon>
    </lineage>
</organism>
<keyword evidence="2" id="KW-1185">Reference proteome</keyword>
<feature type="non-terminal residue" evidence="1">
    <location>
        <position position="253"/>
    </location>
</feature>
<sequence>MTTVKPAQIVARVQSLQTVSVEISHQLRKQTMQWMQTQQIRLEGLGDSELEDTQDIDTSMNELMQCVLYTEIRKDVRQLANTLETVQFNLFSSRQNTSMDLSEPGEPDTQKCAEAWEKIQEVAKKLYDACIEVDEWRRTPVIAGFVEKHQPEDNSSVTSAKSVRLPIEQIIFEARERQKLRKRASSLGTQRAVSVNGDAWGASPPPVSRLMQAELEAEELRPPPKSPRHSNTPDTILPPSGDPLTEPLATLRL</sequence>
<gene>
    <name evidence="1" type="ORF">FBU59_006779</name>
</gene>
<evidence type="ECO:0000313" key="1">
    <source>
        <dbReference type="EMBL" id="KAJ1931245.1"/>
    </source>
</evidence>
<reference evidence="1" key="1">
    <citation type="submission" date="2022-07" db="EMBL/GenBank/DDBJ databases">
        <title>Phylogenomic reconstructions and comparative analyses of Kickxellomycotina fungi.</title>
        <authorList>
            <person name="Reynolds N.K."/>
            <person name="Stajich J.E."/>
            <person name="Barry K."/>
            <person name="Grigoriev I.V."/>
            <person name="Crous P."/>
            <person name="Smith M.E."/>
        </authorList>
    </citation>
    <scope>NUCLEOTIDE SEQUENCE</scope>
    <source>
        <strain evidence="1">NRRL 5244</strain>
    </source>
</reference>
<evidence type="ECO:0000313" key="2">
    <source>
        <dbReference type="Proteomes" id="UP001150603"/>
    </source>
</evidence>
<accession>A0ACC1IYU7</accession>